<evidence type="ECO:0008006" key="3">
    <source>
        <dbReference type="Google" id="ProtNLM"/>
    </source>
</evidence>
<reference evidence="2" key="1">
    <citation type="journal article" date="2019" name="Int. J. Syst. Evol. Microbiol.">
        <title>The Global Catalogue of Microorganisms (GCM) 10K type strain sequencing project: providing services to taxonomists for standard genome sequencing and annotation.</title>
        <authorList>
            <consortium name="The Broad Institute Genomics Platform"/>
            <consortium name="The Broad Institute Genome Sequencing Center for Infectious Disease"/>
            <person name="Wu L."/>
            <person name="Ma J."/>
        </authorList>
    </citation>
    <scope>NUCLEOTIDE SEQUENCE [LARGE SCALE GENOMIC DNA]</scope>
    <source>
        <strain evidence="2">JCM 17250</strain>
    </source>
</reference>
<evidence type="ECO:0000313" key="1">
    <source>
        <dbReference type="EMBL" id="GAA4066748.1"/>
    </source>
</evidence>
<sequence length="194" mass="22419">MRYDPYDIPLINELYNYRNDGNRVISSFSSGEIKVFYCEPTLLEEVLLYVDGNNTFEEIEKNLKDRYSMQEVRNFLLTILNEGVIKIPQTNSTTKKPPKTLVIGDGALSDEFDKIKECFRITTVNFLEDTFICNFDAAIFAPSDCTYADLLSVNEKLYRYNKPFVQINFNGIDIMVGPLVVPKKKCLLGMHYKF</sequence>
<proteinExistence type="predicted"/>
<dbReference type="EMBL" id="BAABDL010000058">
    <property type="protein sequence ID" value="GAA4066748.1"/>
    <property type="molecule type" value="Genomic_DNA"/>
</dbReference>
<accession>A0ABP7VH72</accession>
<protein>
    <recommendedName>
        <fullName evidence="3">PqqD family peptide modification chaperone</fullName>
    </recommendedName>
</protein>
<keyword evidence="2" id="KW-1185">Reference proteome</keyword>
<name>A0ABP7VH72_9BACI</name>
<gene>
    <name evidence="1" type="ORF">GCM10022410_11390</name>
</gene>
<organism evidence="1 2">
    <name type="scientific">Amphibacillus indicireducens</name>
    <dbReference type="NCBI Taxonomy" id="1076330"/>
    <lineage>
        <taxon>Bacteria</taxon>
        <taxon>Bacillati</taxon>
        <taxon>Bacillota</taxon>
        <taxon>Bacilli</taxon>
        <taxon>Bacillales</taxon>
        <taxon>Bacillaceae</taxon>
        <taxon>Amphibacillus</taxon>
    </lineage>
</organism>
<dbReference type="RefSeq" id="WP_344911226.1">
    <property type="nucleotide sequence ID" value="NZ_BAABDL010000058.1"/>
</dbReference>
<comment type="caution">
    <text evidence="1">The sequence shown here is derived from an EMBL/GenBank/DDBJ whole genome shotgun (WGS) entry which is preliminary data.</text>
</comment>
<evidence type="ECO:0000313" key="2">
    <source>
        <dbReference type="Proteomes" id="UP001501734"/>
    </source>
</evidence>
<dbReference type="Proteomes" id="UP001501734">
    <property type="component" value="Unassembled WGS sequence"/>
</dbReference>